<dbReference type="SMART" id="SM00212">
    <property type="entry name" value="UBCc"/>
    <property type="match status" value="1"/>
</dbReference>
<organism evidence="6 7">
    <name type="scientific">Tubulinosema ratisbonensis</name>
    <dbReference type="NCBI Taxonomy" id="291195"/>
    <lineage>
        <taxon>Eukaryota</taxon>
        <taxon>Fungi</taxon>
        <taxon>Fungi incertae sedis</taxon>
        <taxon>Microsporidia</taxon>
        <taxon>Tubulinosematoidea</taxon>
        <taxon>Tubulinosematidae</taxon>
        <taxon>Tubulinosema</taxon>
    </lineage>
</organism>
<dbReference type="OrthoDB" id="10249039at2759"/>
<keyword evidence="4" id="KW-0547">Nucleotide-binding</keyword>
<dbReference type="Proteomes" id="UP000282876">
    <property type="component" value="Unassembled WGS sequence"/>
</dbReference>
<dbReference type="PANTHER" id="PTHR24068">
    <property type="entry name" value="UBIQUITIN-CONJUGATING ENZYME E2"/>
    <property type="match status" value="1"/>
</dbReference>
<dbReference type="CDD" id="cd23794">
    <property type="entry name" value="UBCc_UBE2F_UBE2M"/>
    <property type="match status" value="1"/>
</dbReference>
<dbReference type="GO" id="GO:0016740">
    <property type="term" value="F:transferase activity"/>
    <property type="evidence" value="ECO:0007669"/>
    <property type="project" value="UniProtKB-KW"/>
</dbReference>
<gene>
    <name evidence="6" type="ORF">TUBRATIS_20320</name>
</gene>
<evidence type="ECO:0000256" key="4">
    <source>
        <dbReference type="RuleBase" id="RU362109"/>
    </source>
</evidence>
<evidence type="ECO:0000256" key="2">
    <source>
        <dbReference type="ARBA" id="ARBA00022786"/>
    </source>
</evidence>
<keyword evidence="7" id="KW-1185">Reference proteome</keyword>
<dbReference type="InterPro" id="IPR023313">
    <property type="entry name" value="UBQ-conjugating_AS"/>
</dbReference>
<proteinExistence type="inferred from homology"/>
<feature type="domain" description="UBC core" evidence="5">
    <location>
        <begin position="1"/>
        <end position="144"/>
    </location>
</feature>
<evidence type="ECO:0000256" key="1">
    <source>
        <dbReference type="ARBA" id="ARBA00022679"/>
    </source>
</evidence>
<accession>A0A437AK02</accession>
<comment type="caution">
    <text evidence="6">The sequence shown here is derived from an EMBL/GenBank/DDBJ whole genome shotgun (WGS) entry which is preliminary data.</text>
</comment>
<sequence length="144" mass="16898">MSLFAKFRLKKEIESIDLPPQTNIVQTNDKEVILKIQPQSTIYLKEYSFKIVIPDDYPFTSPKITCLNRIFHPNIDIDGNVCLDFLRHKWTSAMGLNWIIYGIFLFFIEPTGENALNTDAGDLLLENKKLFEKKARNYEKKYFN</sequence>
<evidence type="ECO:0000256" key="3">
    <source>
        <dbReference type="PROSITE-ProRule" id="PRU10133"/>
    </source>
</evidence>
<evidence type="ECO:0000259" key="5">
    <source>
        <dbReference type="PROSITE" id="PS50127"/>
    </source>
</evidence>
<dbReference type="GO" id="GO:0005524">
    <property type="term" value="F:ATP binding"/>
    <property type="evidence" value="ECO:0007669"/>
    <property type="project" value="UniProtKB-UniRule"/>
</dbReference>
<dbReference type="PROSITE" id="PS00183">
    <property type="entry name" value="UBC_1"/>
    <property type="match status" value="1"/>
</dbReference>
<keyword evidence="1" id="KW-0808">Transferase</keyword>
<comment type="similarity">
    <text evidence="4">Belongs to the ubiquitin-conjugating enzyme family.</text>
</comment>
<dbReference type="InterPro" id="IPR016135">
    <property type="entry name" value="UBQ-conjugating_enzyme/RWD"/>
</dbReference>
<keyword evidence="4" id="KW-0067">ATP-binding</keyword>
<evidence type="ECO:0000313" key="7">
    <source>
        <dbReference type="Proteomes" id="UP000282876"/>
    </source>
</evidence>
<dbReference type="VEuPathDB" id="MicrosporidiaDB:TUBRATIS_20320"/>
<name>A0A437AK02_9MICR</name>
<dbReference type="Pfam" id="PF00179">
    <property type="entry name" value="UQ_con"/>
    <property type="match status" value="1"/>
</dbReference>
<reference evidence="6 7" key="1">
    <citation type="submission" date="2018-10" db="EMBL/GenBank/DDBJ databases">
        <title>Draft genome sequence of the microsporidian Tubulinosema ratisbonensis.</title>
        <authorList>
            <person name="Polonais V."/>
            <person name="Peyretaillade E."/>
            <person name="Niehus S."/>
            <person name="Wawrzyniak I."/>
            <person name="Franchet A."/>
            <person name="Gaspin C."/>
            <person name="Reichstadt M."/>
            <person name="Belser C."/>
            <person name="Labadie K."/>
            <person name="Delbac F."/>
            <person name="Ferrandon D."/>
        </authorList>
    </citation>
    <scope>NUCLEOTIDE SEQUENCE [LARGE SCALE GENOMIC DNA]</scope>
    <source>
        <strain evidence="6 7">Franzen</strain>
    </source>
</reference>
<evidence type="ECO:0000313" key="6">
    <source>
        <dbReference type="EMBL" id="RVD91523.1"/>
    </source>
</evidence>
<protein>
    <submittedName>
        <fullName evidence="6">Ubiquitin conjugating enzyme E2</fullName>
    </submittedName>
</protein>
<dbReference type="AlphaFoldDB" id="A0A437AK02"/>
<dbReference type="InterPro" id="IPR000608">
    <property type="entry name" value="UBC"/>
</dbReference>
<dbReference type="STRING" id="291195.A0A437AK02"/>
<dbReference type="PROSITE" id="PS50127">
    <property type="entry name" value="UBC_2"/>
    <property type="match status" value="1"/>
</dbReference>
<keyword evidence="2 4" id="KW-0833">Ubl conjugation pathway</keyword>
<dbReference type="EMBL" id="RCSS01000497">
    <property type="protein sequence ID" value="RVD91523.1"/>
    <property type="molecule type" value="Genomic_DNA"/>
</dbReference>
<feature type="active site" description="Glycyl thioester intermediate" evidence="3">
    <location>
        <position position="82"/>
    </location>
</feature>
<dbReference type="SUPFAM" id="SSF54495">
    <property type="entry name" value="UBC-like"/>
    <property type="match status" value="1"/>
</dbReference>
<dbReference type="Gene3D" id="3.10.110.10">
    <property type="entry name" value="Ubiquitin Conjugating Enzyme"/>
    <property type="match status" value="1"/>
</dbReference>